<dbReference type="EMBL" id="JADIVZ010000006">
    <property type="protein sequence ID" value="MBF4162568.1"/>
    <property type="molecule type" value="Genomic_DNA"/>
</dbReference>
<name>A0A930UXA1_9ACTN</name>
<evidence type="ECO:0000256" key="6">
    <source>
        <dbReference type="SAM" id="MobiDB-lite"/>
    </source>
</evidence>
<dbReference type="PIRSF" id="PIRSF002756">
    <property type="entry name" value="PstS"/>
    <property type="match status" value="1"/>
</dbReference>
<evidence type="ECO:0000313" key="10">
    <source>
        <dbReference type="Proteomes" id="UP000656804"/>
    </source>
</evidence>
<feature type="binding site" evidence="5">
    <location>
        <position position="84"/>
    </location>
    <ligand>
        <name>phosphate</name>
        <dbReference type="ChEBI" id="CHEBI:43474"/>
    </ligand>
</feature>
<dbReference type="CDD" id="cd13565">
    <property type="entry name" value="PBP2_PstS"/>
    <property type="match status" value="1"/>
</dbReference>
<dbReference type="PANTHER" id="PTHR42996">
    <property type="entry name" value="PHOSPHATE-BINDING PROTEIN PSTS"/>
    <property type="match status" value="1"/>
</dbReference>
<comment type="caution">
    <text evidence="9">The sequence shown here is derived from an EMBL/GenBank/DDBJ whole genome shotgun (WGS) entry which is preliminary data.</text>
</comment>
<dbReference type="AlphaFoldDB" id="A0A930UXA1"/>
<accession>A0A930UXA1</accession>
<dbReference type="Pfam" id="PF12849">
    <property type="entry name" value="PBP_like_2"/>
    <property type="match status" value="1"/>
</dbReference>
<organism evidence="9 10">
    <name type="scientific">Nocardioides acrostichi</name>
    <dbReference type="NCBI Taxonomy" id="2784339"/>
    <lineage>
        <taxon>Bacteria</taxon>
        <taxon>Bacillati</taxon>
        <taxon>Actinomycetota</taxon>
        <taxon>Actinomycetes</taxon>
        <taxon>Propionibacteriales</taxon>
        <taxon>Nocardioidaceae</taxon>
        <taxon>Nocardioides</taxon>
    </lineage>
</organism>
<evidence type="ECO:0000256" key="3">
    <source>
        <dbReference type="ARBA" id="ARBA00022592"/>
    </source>
</evidence>
<gene>
    <name evidence="9" type="primary">pstS</name>
    <name evidence="9" type="ORF">ISG29_12795</name>
</gene>
<dbReference type="PROSITE" id="PS51257">
    <property type="entry name" value="PROKAR_LIPOPROTEIN"/>
    <property type="match status" value="1"/>
</dbReference>
<reference evidence="9" key="1">
    <citation type="submission" date="2020-11" db="EMBL/GenBank/DDBJ databases">
        <title>Nocardioides sp. CBS4Y-1, whole genome shotgun sequence.</title>
        <authorList>
            <person name="Tuo L."/>
        </authorList>
    </citation>
    <scope>NUCLEOTIDE SEQUENCE</scope>
    <source>
        <strain evidence="9">CBS4Y-1</strain>
    </source>
</reference>
<feature type="region of interest" description="Disordered" evidence="6">
    <location>
        <begin position="32"/>
        <end position="63"/>
    </location>
</feature>
<evidence type="ECO:0000256" key="7">
    <source>
        <dbReference type="SAM" id="SignalP"/>
    </source>
</evidence>
<feature type="binding site" evidence="5">
    <location>
        <begin position="54"/>
        <end position="56"/>
    </location>
    <ligand>
        <name>phosphate</name>
        <dbReference type="ChEBI" id="CHEBI:43474"/>
    </ligand>
</feature>
<dbReference type="NCBIfam" id="TIGR00975">
    <property type="entry name" value="3a0107s03"/>
    <property type="match status" value="1"/>
</dbReference>
<feature type="compositionally biased region" description="Low complexity" evidence="6">
    <location>
        <begin position="32"/>
        <end position="48"/>
    </location>
</feature>
<feature type="region of interest" description="Disordered" evidence="6">
    <location>
        <begin position="206"/>
        <end position="226"/>
    </location>
</feature>
<dbReference type="GO" id="GO:0035435">
    <property type="term" value="P:phosphate ion transmembrane transport"/>
    <property type="evidence" value="ECO:0007669"/>
    <property type="project" value="InterPro"/>
</dbReference>
<feature type="binding site" evidence="5">
    <location>
        <begin position="189"/>
        <end position="191"/>
    </location>
    <ligand>
        <name>phosphate</name>
        <dbReference type="ChEBI" id="CHEBI:43474"/>
    </ligand>
</feature>
<protein>
    <recommendedName>
        <fullName evidence="4">Phosphate-binding protein</fullName>
    </recommendedName>
</protein>
<evidence type="ECO:0000256" key="1">
    <source>
        <dbReference type="ARBA" id="ARBA00008725"/>
    </source>
</evidence>
<dbReference type="Proteomes" id="UP000656804">
    <property type="component" value="Unassembled WGS sequence"/>
</dbReference>
<keyword evidence="7" id="KW-0732">Signal</keyword>
<evidence type="ECO:0000256" key="2">
    <source>
        <dbReference type="ARBA" id="ARBA00022448"/>
    </source>
</evidence>
<dbReference type="InterPro" id="IPR024370">
    <property type="entry name" value="PBP_domain"/>
</dbReference>
<sequence length="369" mass="37667">MRTTSLRRVIVPGVAALSLAFGLAACGSDDSGTSSDGSSSAASGLSGEVAGGGSSAQQQAQEAWRAGFGQANPDVKLSYDPVGSGTGRENFISGAYLYAGTDSALDDDEIKDASETCGADVVEIPVFISPVDVVYNLDGVDDLQLSPETIANIFNGSITTWDDAAIKADNPDADLPSTKIVPVHRSDSSGTTDNFTDYLSQASNGAWADEHSSDWPTTKGESGEGTSGLVDAVKAGQGTIGYADDSGVQGSGLGIAKIKVGDEYVAPSADGAAAALAASEQTSGTPESIITYSLNRTSTDPSTYPIFLTSYEIACPTYDDANTAEIVKGFLTYMVSSDGQKAAAANAYSAPLPQDIADLAQAQIDKIGS</sequence>
<comment type="similarity">
    <text evidence="1 4">Belongs to the PstS family.</text>
</comment>
<evidence type="ECO:0000313" key="9">
    <source>
        <dbReference type="EMBL" id="MBF4162568.1"/>
    </source>
</evidence>
<dbReference type="GO" id="GO:0043190">
    <property type="term" value="C:ATP-binding cassette (ABC) transporter complex"/>
    <property type="evidence" value="ECO:0007669"/>
    <property type="project" value="InterPro"/>
</dbReference>
<evidence type="ECO:0000256" key="5">
    <source>
        <dbReference type="PIRSR" id="PIRSR002756-1"/>
    </source>
</evidence>
<proteinExistence type="inferred from homology"/>
<dbReference type="Gene3D" id="3.40.190.10">
    <property type="entry name" value="Periplasmic binding protein-like II"/>
    <property type="match status" value="2"/>
</dbReference>
<keyword evidence="10" id="KW-1185">Reference proteome</keyword>
<keyword evidence="3 4" id="KW-0592">Phosphate transport</keyword>
<feature type="domain" description="PBP" evidence="8">
    <location>
        <begin position="40"/>
        <end position="337"/>
    </location>
</feature>
<dbReference type="PANTHER" id="PTHR42996:SF1">
    <property type="entry name" value="PHOSPHATE-BINDING PROTEIN PSTS"/>
    <property type="match status" value="1"/>
</dbReference>
<feature type="signal peptide" evidence="7">
    <location>
        <begin position="1"/>
        <end position="24"/>
    </location>
</feature>
<dbReference type="InterPro" id="IPR005673">
    <property type="entry name" value="ABC_phos-bd_PstS"/>
</dbReference>
<evidence type="ECO:0000259" key="8">
    <source>
        <dbReference type="Pfam" id="PF12849"/>
    </source>
</evidence>
<dbReference type="InterPro" id="IPR050962">
    <property type="entry name" value="Phosphate-bind_PstS"/>
</dbReference>
<keyword evidence="2 4" id="KW-0813">Transport</keyword>
<feature type="binding site" evidence="5">
    <location>
        <position position="102"/>
    </location>
    <ligand>
        <name>phosphate</name>
        <dbReference type="ChEBI" id="CHEBI:43474"/>
    </ligand>
</feature>
<feature type="chain" id="PRO_5039269864" description="Phosphate-binding protein" evidence="7">
    <location>
        <begin position="25"/>
        <end position="369"/>
    </location>
</feature>
<dbReference type="SUPFAM" id="SSF53850">
    <property type="entry name" value="Periplasmic binding protein-like II"/>
    <property type="match status" value="1"/>
</dbReference>
<evidence type="ECO:0000256" key="4">
    <source>
        <dbReference type="PIRNR" id="PIRNR002756"/>
    </source>
</evidence>
<dbReference type="RefSeq" id="WP_194503836.1">
    <property type="nucleotide sequence ID" value="NZ_JADIVZ010000006.1"/>
</dbReference>
<dbReference type="GO" id="GO:0042301">
    <property type="term" value="F:phosphate ion binding"/>
    <property type="evidence" value="ECO:0007669"/>
    <property type="project" value="InterPro"/>
</dbReference>